<evidence type="ECO:0000259" key="7">
    <source>
        <dbReference type="Pfam" id="PF02272"/>
    </source>
</evidence>
<feature type="domain" description="DDH" evidence="6">
    <location>
        <begin position="82"/>
        <end position="238"/>
    </location>
</feature>
<dbReference type="OrthoDB" id="9809852at2"/>
<dbReference type="PANTHER" id="PTHR30255">
    <property type="entry name" value="SINGLE-STRANDED-DNA-SPECIFIC EXONUCLEASE RECJ"/>
    <property type="match status" value="1"/>
</dbReference>
<dbReference type="Gene3D" id="3.90.1640.30">
    <property type="match status" value="1"/>
</dbReference>
<dbReference type="Pfam" id="PF02272">
    <property type="entry name" value="DHHA1"/>
    <property type="match status" value="1"/>
</dbReference>
<reference evidence="9 10" key="1">
    <citation type="submission" date="2019-08" db="EMBL/GenBank/DDBJ databases">
        <title>Highly reduced genomes of protist endosymbionts show evolutionary convergence.</title>
        <authorList>
            <person name="George E."/>
            <person name="Husnik F."/>
            <person name="Tashyreva D."/>
            <person name="Prokopchuk G."/>
            <person name="Horak A."/>
            <person name="Kwong W.K."/>
            <person name="Lukes J."/>
            <person name="Keeling P.J."/>
        </authorList>
    </citation>
    <scope>NUCLEOTIDE SEQUENCE [LARGE SCALE GENOMIC DNA]</scope>
    <source>
        <strain evidence="9">1621</strain>
    </source>
</reference>
<dbReference type="GO" id="GO:0003676">
    <property type="term" value="F:nucleic acid binding"/>
    <property type="evidence" value="ECO:0007669"/>
    <property type="project" value="InterPro"/>
</dbReference>
<evidence type="ECO:0000313" key="9">
    <source>
        <dbReference type="EMBL" id="QEK39842.1"/>
    </source>
</evidence>
<evidence type="ECO:0000256" key="2">
    <source>
        <dbReference type="ARBA" id="ARBA00019841"/>
    </source>
</evidence>
<dbReference type="Pfam" id="PF17768">
    <property type="entry name" value="RecJ_OB"/>
    <property type="match status" value="1"/>
</dbReference>
<feature type="domain" description="DHHA1" evidence="7">
    <location>
        <begin position="354"/>
        <end position="448"/>
    </location>
</feature>
<dbReference type="AlphaFoldDB" id="A0A5C0UK78"/>
<protein>
    <recommendedName>
        <fullName evidence="2">Single-stranded-DNA-specific exonuclease RecJ</fullName>
    </recommendedName>
</protein>
<evidence type="ECO:0000256" key="3">
    <source>
        <dbReference type="ARBA" id="ARBA00022722"/>
    </source>
</evidence>
<keyword evidence="4" id="KW-0378">Hydrolase</keyword>
<dbReference type="SUPFAM" id="SSF64182">
    <property type="entry name" value="DHH phosphoesterases"/>
    <property type="match status" value="1"/>
</dbReference>
<dbReference type="GO" id="GO:0006310">
    <property type="term" value="P:DNA recombination"/>
    <property type="evidence" value="ECO:0007669"/>
    <property type="project" value="InterPro"/>
</dbReference>
<evidence type="ECO:0000256" key="4">
    <source>
        <dbReference type="ARBA" id="ARBA00022801"/>
    </source>
</evidence>
<dbReference type="InterPro" id="IPR051673">
    <property type="entry name" value="SSDNA_exonuclease_RecJ"/>
</dbReference>
<dbReference type="KEGG" id="snay:FZC37_02835"/>
<organism evidence="9 10">
    <name type="scientific">Candidatus Sneabacter namystus</name>
    <dbReference type="NCBI Taxonomy" id="2601646"/>
    <lineage>
        <taxon>Bacteria</taxon>
        <taxon>Pseudomonadati</taxon>
        <taxon>Pseudomonadota</taxon>
        <taxon>Alphaproteobacteria</taxon>
        <taxon>Rickettsiales</taxon>
        <taxon>Rickettsiaceae</taxon>
        <taxon>Rickettsieae</taxon>
        <taxon>Candidatus Sneabacter</taxon>
    </lineage>
</organism>
<dbReference type="EMBL" id="CP043312">
    <property type="protein sequence ID" value="QEK39842.1"/>
    <property type="molecule type" value="Genomic_DNA"/>
</dbReference>
<evidence type="ECO:0000259" key="8">
    <source>
        <dbReference type="Pfam" id="PF17768"/>
    </source>
</evidence>
<dbReference type="GO" id="GO:0008409">
    <property type="term" value="F:5'-3' exonuclease activity"/>
    <property type="evidence" value="ECO:0007669"/>
    <property type="project" value="InterPro"/>
</dbReference>
<dbReference type="GO" id="GO:0006281">
    <property type="term" value="P:DNA repair"/>
    <property type="evidence" value="ECO:0007669"/>
    <property type="project" value="InterPro"/>
</dbReference>
<evidence type="ECO:0000259" key="6">
    <source>
        <dbReference type="Pfam" id="PF01368"/>
    </source>
</evidence>
<keyword evidence="10" id="KW-1185">Reference proteome</keyword>
<feature type="domain" description="RecJ OB" evidence="8">
    <location>
        <begin position="461"/>
        <end position="569"/>
    </location>
</feature>
<dbReference type="InterPro" id="IPR004610">
    <property type="entry name" value="RecJ"/>
</dbReference>
<dbReference type="InterPro" id="IPR038763">
    <property type="entry name" value="DHH_sf"/>
</dbReference>
<dbReference type="PANTHER" id="PTHR30255:SF2">
    <property type="entry name" value="SINGLE-STRANDED-DNA-SPECIFIC EXONUCLEASE RECJ"/>
    <property type="match status" value="1"/>
</dbReference>
<name>A0A5C0UK78_9RICK</name>
<comment type="similarity">
    <text evidence="1">Belongs to the RecJ family.</text>
</comment>
<dbReference type="Proteomes" id="UP000323844">
    <property type="component" value="Chromosome"/>
</dbReference>
<keyword evidence="3" id="KW-0540">Nuclease</keyword>
<dbReference type="Gene3D" id="3.10.310.30">
    <property type="match status" value="1"/>
</dbReference>
<dbReference type="InterPro" id="IPR003156">
    <property type="entry name" value="DHHA1_dom"/>
</dbReference>
<dbReference type="InterPro" id="IPR001667">
    <property type="entry name" value="DDH_dom"/>
</dbReference>
<accession>A0A5C0UK78</accession>
<keyword evidence="5 9" id="KW-0269">Exonuclease</keyword>
<dbReference type="RefSeq" id="WP_148952203.1">
    <property type="nucleotide sequence ID" value="NZ_CP043312.1"/>
</dbReference>
<evidence type="ECO:0000313" key="10">
    <source>
        <dbReference type="Proteomes" id="UP000323844"/>
    </source>
</evidence>
<dbReference type="InterPro" id="IPR041122">
    <property type="entry name" value="RecJ_OB"/>
</dbReference>
<sequence>MFSILKKRWLLKQHKKEIVEDIKLRYKLNDIVAQVISSRIEISDVNFFLFPTLRHQMPNPFVLKDMDCAVECVKKTLLAKERICIFADYDVDGATSCAVLKKFFKALGVECNVYIPDRITEGYGLSESAIKRISQHSTCIISVDCGSVSFEEIMLAKSLGMSMVVLDHHICTSRVADADAVVNPNRLDDTSGLHYMAAVGVTYMFIVALSSCLKDTYLKRLIETFDLLSLLDLVALGTVCDVMPLIKLNRVFVTQGLKILKKRQNVGLRNLSDTAALAEEPTVRHLGFVFGPMINAGGRVGDSMLGAKLLSTDSEAEAVKISTYLHECNVKRRKIQDDVMEEACQLIVEHGLDNVIVVCGDLWHVGVIGIVASRLKEIYDRPVAVISLDENGIGRASWRSIKGFNFGAAILLAKEKNLITEGGGHDMAAGFSVTKDKVEDLRLFLSNEFNKSSIQHHCFFDFELPISAFTSELFEQLSFLEPFGVGNATPVFKMTQISVINAKVVNNKHVSCILVDIFSKKSIPAIAFEAISNGIGKVLLTKNVVLSVIVTLRRSYWKHKETITCEIKDIIY</sequence>
<gene>
    <name evidence="9" type="primary">recJ</name>
    <name evidence="9" type="ORF">FZC37_02835</name>
</gene>
<evidence type="ECO:0000256" key="5">
    <source>
        <dbReference type="ARBA" id="ARBA00022839"/>
    </source>
</evidence>
<proteinExistence type="inferred from homology"/>
<dbReference type="NCBIfam" id="TIGR00644">
    <property type="entry name" value="recJ"/>
    <property type="match status" value="1"/>
</dbReference>
<dbReference type="Pfam" id="PF01368">
    <property type="entry name" value="DHH"/>
    <property type="match status" value="1"/>
</dbReference>
<evidence type="ECO:0000256" key="1">
    <source>
        <dbReference type="ARBA" id="ARBA00005915"/>
    </source>
</evidence>